<name>A0A0E9U246_ANGAN</name>
<sequence length="43" mass="4887">MCSQSWGNMHTAIWTESTIGKKNCSRHGMLQIHTIVLVVIFVQ</sequence>
<reference evidence="1" key="1">
    <citation type="submission" date="2014-11" db="EMBL/GenBank/DDBJ databases">
        <authorList>
            <person name="Amaro Gonzalez C."/>
        </authorList>
    </citation>
    <scope>NUCLEOTIDE SEQUENCE</scope>
</reference>
<proteinExistence type="predicted"/>
<reference evidence="1" key="2">
    <citation type="journal article" date="2015" name="Fish Shellfish Immunol.">
        <title>Early steps in the European eel (Anguilla anguilla)-Vibrio vulnificus interaction in the gills: Role of the RtxA13 toxin.</title>
        <authorList>
            <person name="Callol A."/>
            <person name="Pajuelo D."/>
            <person name="Ebbesson L."/>
            <person name="Teles M."/>
            <person name="MacKenzie S."/>
            <person name="Amaro C."/>
        </authorList>
    </citation>
    <scope>NUCLEOTIDE SEQUENCE</scope>
</reference>
<accession>A0A0E9U246</accession>
<protein>
    <submittedName>
        <fullName evidence="1">Uncharacterized protein</fullName>
    </submittedName>
</protein>
<organism evidence="1">
    <name type="scientific">Anguilla anguilla</name>
    <name type="common">European freshwater eel</name>
    <name type="synonym">Muraena anguilla</name>
    <dbReference type="NCBI Taxonomy" id="7936"/>
    <lineage>
        <taxon>Eukaryota</taxon>
        <taxon>Metazoa</taxon>
        <taxon>Chordata</taxon>
        <taxon>Craniata</taxon>
        <taxon>Vertebrata</taxon>
        <taxon>Euteleostomi</taxon>
        <taxon>Actinopterygii</taxon>
        <taxon>Neopterygii</taxon>
        <taxon>Teleostei</taxon>
        <taxon>Anguilliformes</taxon>
        <taxon>Anguillidae</taxon>
        <taxon>Anguilla</taxon>
    </lineage>
</organism>
<dbReference type="AlphaFoldDB" id="A0A0E9U246"/>
<evidence type="ECO:0000313" key="1">
    <source>
        <dbReference type="EMBL" id="JAH59797.1"/>
    </source>
</evidence>
<dbReference type="EMBL" id="GBXM01048780">
    <property type="protein sequence ID" value="JAH59797.1"/>
    <property type="molecule type" value="Transcribed_RNA"/>
</dbReference>